<evidence type="ECO:0000313" key="19">
    <source>
        <dbReference type="EMBL" id="VYS62320.1"/>
    </source>
</evidence>
<dbReference type="PROSITE" id="PS50011">
    <property type="entry name" value="PROTEIN_KINASE_DOM"/>
    <property type="match status" value="1"/>
</dbReference>
<keyword evidence="8" id="KW-0418">Kinase</keyword>
<dbReference type="CDD" id="cd23509">
    <property type="entry name" value="Gnk2-like"/>
    <property type="match status" value="2"/>
</dbReference>
<evidence type="ECO:0000256" key="9">
    <source>
        <dbReference type="ARBA" id="ARBA00022840"/>
    </source>
</evidence>
<evidence type="ECO:0000256" key="11">
    <source>
        <dbReference type="ARBA" id="ARBA00023136"/>
    </source>
</evidence>
<dbReference type="EMBL" id="CACRSJ010000109">
    <property type="protein sequence ID" value="VYS62320.1"/>
    <property type="molecule type" value="Genomic_DNA"/>
</dbReference>
<dbReference type="Proteomes" id="UP000426265">
    <property type="component" value="Unassembled WGS sequence"/>
</dbReference>
<feature type="signal peptide" evidence="16">
    <location>
        <begin position="1"/>
        <end position="25"/>
    </location>
</feature>
<dbReference type="InterPro" id="IPR000719">
    <property type="entry name" value="Prot_kinase_dom"/>
</dbReference>
<keyword evidence="11 15" id="KW-0472">Membrane</keyword>
<dbReference type="Gene3D" id="1.10.510.10">
    <property type="entry name" value="Transferase(Phosphotransferase) domain 1"/>
    <property type="match status" value="1"/>
</dbReference>
<feature type="transmembrane region" description="Helical" evidence="15">
    <location>
        <begin position="263"/>
        <end position="286"/>
    </location>
</feature>
<keyword evidence="5 16" id="KW-0732">Signal</keyword>
<protein>
    <submittedName>
        <fullName evidence="19">Uncharacterized protein</fullName>
    </submittedName>
</protein>
<dbReference type="SMART" id="SM00220">
    <property type="entry name" value="S_TKc"/>
    <property type="match status" value="1"/>
</dbReference>
<keyword evidence="2" id="KW-0723">Serine/threonine-protein kinase</keyword>
<evidence type="ECO:0000256" key="4">
    <source>
        <dbReference type="ARBA" id="ARBA00022692"/>
    </source>
</evidence>
<dbReference type="PANTHER" id="PTHR27002:SF810">
    <property type="entry name" value="CYSTEINE-RICH RECEPTOR-LIKE PROTEIN KINASE 33-RELATED"/>
    <property type="match status" value="1"/>
</dbReference>
<evidence type="ECO:0000256" key="3">
    <source>
        <dbReference type="ARBA" id="ARBA00022679"/>
    </source>
</evidence>
<sequence length="633" mass="71386">MRKAKKISFLIFWFVLTSITSVVFSQQCNNTGFVFEHNSTYGANREHILTSLASNMKGPDSFYNSSFGEVADRVYVMGMCIPGTEQTVCSDCIKVASDQLLQNCPNQTEAFTWVPRITLCFARYSYRPIFKSFFMHPRYTEFNSVVITSNLTDFEKRWHDLTEPMIAEASSPNDAGLSYSLFYATAEENSTTSQAIHALMLCTPDITSVHCHDCLRGSFDSYMEVCHGRPGCTIAWASCYFRWDMYPFSGAFNQKCKKISRGMIMAFVVPIGVAISVLSAAVAILVCRRRKTEPPDDFSRQSSLQYDLKTIEAATLTFSKRNMLGQGGFGEVFKGVLQDGSEIAVKRLSKESAQGVQEFQNETSLVAKLQHRNLVGVLGFCMEGEEKILVYEFVPNKSLDQFLFEPTKKGQLDWAKRYKIIVGTARGILYLHHDSPLKIIHRDLKASNILLDAEMEPKVADFGMARIFRVDQSRADTKRVVGTHGYISPEYLMHGQFSVKSDVYSFGVLVLEIISGKRNSNFHETDESGKNLVTYAWRHWRNGSPLELVDSELETNYQSNEVFRCIHIALLCVQNDPEQRPNLSTIIMMLTSNSITLPVPQSPVYEGMDMFLPSIKSLPGSVNDSLIDDLVPR</sequence>
<evidence type="ECO:0000256" key="2">
    <source>
        <dbReference type="ARBA" id="ARBA00022527"/>
    </source>
</evidence>
<dbReference type="PROSITE" id="PS00107">
    <property type="entry name" value="PROTEIN_KINASE_ATP"/>
    <property type="match status" value="1"/>
</dbReference>
<dbReference type="FunFam" id="3.30.200.20:FF:000727">
    <property type="entry name" value="Cysteine-rich RLK (RECEPTOR-like protein kinase) 23"/>
    <property type="match status" value="1"/>
</dbReference>
<gene>
    <name evidence="19" type="ORF">AN1_LOCUS17747</name>
</gene>
<dbReference type="AlphaFoldDB" id="A0A654FN93"/>
<feature type="domain" description="Protein kinase" evidence="17">
    <location>
        <begin position="318"/>
        <end position="597"/>
    </location>
</feature>
<dbReference type="InterPro" id="IPR017441">
    <property type="entry name" value="Protein_kinase_ATP_BS"/>
</dbReference>
<keyword evidence="6" id="KW-0677">Repeat</keyword>
<dbReference type="FunFam" id="1.10.510.10:FF:000129">
    <property type="entry name" value="cysteine-rich receptor-like protein kinase 10"/>
    <property type="match status" value="1"/>
</dbReference>
<evidence type="ECO:0000256" key="15">
    <source>
        <dbReference type="SAM" id="Phobius"/>
    </source>
</evidence>
<feature type="binding site" evidence="14">
    <location>
        <position position="346"/>
    </location>
    <ligand>
        <name>ATP</name>
        <dbReference type="ChEBI" id="CHEBI:30616"/>
    </ligand>
</feature>
<evidence type="ECO:0000259" key="18">
    <source>
        <dbReference type="PROSITE" id="PS51473"/>
    </source>
</evidence>
<evidence type="ECO:0000256" key="13">
    <source>
        <dbReference type="ARBA" id="ARBA00023180"/>
    </source>
</evidence>
<dbReference type="GO" id="GO:0004674">
    <property type="term" value="F:protein serine/threonine kinase activity"/>
    <property type="evidence" value="ECO:0007669"/>
    <property type="project" value="UniProtKB-KW"/>
</dbReference>
<evidence type="ECO:0000256" key="12">
    <source>
        <dbReference type="ARBA" id="ARBA00023170"/>
    </source>
</evidence>
<keyword evidence="10 15" id="KW-1133">Transmembrane helix</keyword>
<keyword evidence="4 15" id="KW-0812">Transmembrane</keyword>
<dbReference type="InterPro" id="IPR001245">
    <property type="entry name" value="Ser-Thr/Tyr_kinase_cat_dom"/>
</dbReference>
<dbReference type="FunFam" id="3.30.430.20:FF:000003">
    <property type="entry name" value="Cysteine-rich RLK (RECEPTOR-like protein kinase) 10"/>
    <property type="match status" value="1"/>
</dbReference>
<dbReference type="Gene3D" id="3.30.200.20">
    <property type="entry name" value="Phosphorylase Kinase, domain 1"/>
    <property type="match status" value="1"/>
</dbReference>
<evidence type="ECO:0000256" key="10">
    <source>
        <dbReference type="ARBA" id="ARBA00022989"/>
    </source>
</evidence>
<evidence type="ECO:0000256" key="14">
    <source>
        <dbReference type="PROSITE-ProRule" id="PRU10141"/>
    </source>
</evidence>
<evidence type="ECO:0000256" key="1">
    <source>
        <dbReference type="ARBA" id="ARBA00004167"/>
    </source>
</evidence>
<accession>A0A654FN93</accession>
<dbReference type="FunFam" id="3.30.430.20:FF:000007">
    <property type="entry name" value="Cysteine-rich receptor-like protein kinase 11"/>
    <property type="match status" value="1"/>
</dbReference>
<dbReference type="GO" id="GO:0005524">
    <property type="term" value="F:ATP binding"/>
    <property type="evidence" value="ECO:0007669"/>
    <property type="project" value="UniProtKB-UniRule"/>
</dbReference>
<dbReference type="SUPFAM" id="SSF56112">
    <property type="entry name" value="Protein kinase-like (PK-like)"/>
    <property type="match status" value="1"/>
</dbReference>
<name>A0A654FN93_ARATH</name>
<dbReference type="GO" id="GO:0042742">
    <property type="term" value="P:defense response to bacterium"/>
    <property type="evidence" value="ECO:0007669"/>
    <property type="project" value="UniProtKB-ARBA"/>
</dbReference>
<dbReference type="CDD" id="cd14066">
    <property type="entry name" value="STKc_IRAK"/>
    <property type="match status" value="1"/>
</dbReference>
<keyword evidence="12" id="KW-0675">Receptor</keyword>
<dbReference type="PROSITE" id="PS00108">
    <property type="entry name" value="PROTEIN_KINASE_ST"/>
    <property type="match status" value="1"/>
</dbReference>
<dbReference type="PANTHER" id="PTHR27002">
    <property type="entry name" value="RECEPTOR-LIKE SERINE/THREONINE-PROTEIN KINASE SD1-8"/>
    <property type="match status" value="1"/>
</dbReference>
<evidence type="ECO:0000256" key="7">
    <source>
        <dbReference type="ARBA" id="ARBA00022741"/>
    </source>
</evidence>
<dbReference type="InterPro" id="IPR038408">
    <property type="entry name" value="GNK2_sf"/>
</dbReference>
<dbReference type="InterPro" id="IPR008271">
    <property type="entry name" value="Ser/Thr_kinase_AS"/>
</dbReference>
<evidence type="ECO:0000256" key="5">
    <source>
        <dbReference type="ARBA" id="ARBA00022729"/>
    </source>
</evidence>
<evidence type="ECO:0000256" key="8">
    <source>
        <dbReference type="ARBA" id="ARBA00022777"/>
    </source>
</evidence>
<keyword evidence="13" id="KW-0325">Glycoprotein</keyword>
<keyword evidence="7 14" id="KW-0547">Nucleotide-binding</keyword>
<evidence type="ECO:0000259" key="17">
    <source>
        <dbReference type="PROSITE" id="PS50011"/>
    </source>
</evidence>
<dbReference type="Pfam" id="PF01657">
    <property type="entry name" value="Stress-antifung"/>
    <property type="match status" value="2"/>
</dbReference>
<evidence type="ECO:0000313" key="20">
    <source>
        <dbReference type="Proteomes" id="UP000426265"/>
    </source>
</evidence>
<dbReference type="InterPro" id="IPR011009">
    <property type="entry name" value="Kinase-like_dom_sf"/>
</dbReference>
<dbReference type="ExpressionAtlas" id="A0A654FN93">
    <property type="expression patterns" value="differential"/>
</dbReference>
<dbReference type="GO" id="GO:0009751">
    <property type="term" value="P:response to salicylic acid"/>
    <property type="evidence" value="ECO:0007669"/>
    <property type="project" value="UniProtKB-ARBA"/>
</dbReference>
<comment type="subcellular location">
    <subcellularLocation>
        <location evidence="1">Membrane</location>
        <topology evidence="1">Single-pass membrane protein</topology>
    </subcellularLocation>
</comment>
<feature type="domain" description="Gnk2-homologous" evidence="18">
    <location>
        <begin position="22"/>
        <end position="129"/>
    </location>
</feature>
<reference evidence="19 20" key="1">
    <citation type="submission" date="2019-11" db="EMBL/GenBank/DDBJ databases">
        <authorList>
            <person name="Jiao W.-B."/>
            <person name="Schneeberger K."/>
        </authorList>
    </citation>
    <scope>NUCLEOTIDE SEQUENCE [LARGE SCALE GENOMIC DNA]</scope>
    <source>
        <strain evidence="20">cv. An-1</strain>
    </source>
</reference>
<feature type="chain" id="PRO_5025012704" evidence="16">
    <location>
        <begin position="26"/>
        <end position="633"/>
    </location>
</feature>
<organism evidence="19 20">
    <name type="scientific">Arabidopsis thaliana</name>
    <name type="common">Mouse-ear cress</name>
    <dbReference type="NCBI Taxonomy" id="3702"/>
    <lineage>
        <taxon>Eukaryota</taxon>
        <taxon>Viridiplantae</taxon>
        <taxon>Streptophyta</taxon>
        <taxon>Embryophyta</taxon>
        <taxon>Tracheophyta</taxon>
        <taxon>Spermatophyta</taxon>
        <taxon>Magnoliopsida</taxon>
        <taxon>eudicotyledons</taxon>
        <taxon>Gunneridae</taxon>
        <taxon>Pentapetalae</taxon>
        <taxon>rosids</taxon>
        <taxon>malvids</taxon>
        <taxon>Brassicales</taxon>
        <taxon>Brassicaceae</taxon>
        <taxon>Camelineae</taxon>
        <taxon>Arabidopsis</taxon>
    </lineage>
</organism>
<feature type="domain" description="Gnk2-homologous" evidence="18">
    <location>
        <begin position="135"/>
        <end position="248"/>
    </location>
</feature>
<proteinExistence type="predicted"/>
<dbReference type="InterPro" id="IPR002902">
    <property type="entry name" value="GNK2"/>
</dbReference>
<dbReference type="GO" id="GO:0016020">
    <property type="term" value="C:membrane"/>
    <property type="evidence" value="ECO:0007669"/>
    <property type="project" value="UniProtKB-SubCell"/>
</dbReference>
<dbReference type="PROSITE" id="PS51473">
    <property type="entry name" value="GNK2"/>
    <property type="match status" value="2"/>
</dbReference>
<evidence type="ECO:0000256" key="6">
    <source>
        <dbReference type="ARBA" id="ARBA00022737"/>
    </source>
</evidence>
<keyword evidence="3" id="KW-0808">Transferase</keyword>
<dbReference type="Gene3D" id="3.30.430.20">
    <property type="entry name" value="Gnk2 domain, C-X8-C-X2-C motif"/>
    <property type="match status" value="2"/>
</dbReference>
<evidence type="ECO:0000256" key="16">
    <source>
        <dbReference type="SAM" id="SignalP"/>
    </source>
</evidence>
<dbReference type="Pfam" id="PF07714">
    <property type="entry name" value="PK_Tyr_Ser-Thr"/>
    <property type="match status" value="1"/>
</dbReference>
<keyword evidence="9 14" id="KW-0067">ATP-binding</keyword>